<gene>
    <name evidence="1" type="ORF">rCG_59075</name>
</gene>
<dbReference type="EMBL" id="CH473995">
    <property type="protein sequence ID" value="EDL78918.1"/>
    <property type="molecule type" value="Genomic_DNA"/>
</dbReference>
<dbReference type="AlphaFoldDB" id="A6JPK4"/>
<accession>A6JPK4</accession>
<name>A6JPK4_RAT</name>
<sequence>MGATMWCWDLNLGSLEEQLVLLTTEQSFQPHPP</sequence>
<reference evidence="1 2" key="1">
    <citation type="submission" date="2005-09" db="EMBL/GenBank/DDBJ databases">
        <authorList>
            <person name="Mural R.J."/>
            <person name="Li P.W."/>
            <person name="Adams M.D."/>
            <person name="Amanatides P.G."/>
            <person name="Baden-Tillson H."/>
            <person name="Barnstead M."/>
            <person name="Chin S.H."/>
            <person name="Dew I."/>
            <person name="Evans C.A."/>
            <person name="Ferriera S."/>
            <person name="Flanigan M."/>
            <person name="Fosler C."/>
            <person name="Glodek A."/>
            <person name="Gu Z."/>
            <person name="Holt R.A."/>
            <person name="Jennings D."/>
            <person name="Kraft C.L."/>
            <person name="Lu F."/>
            <person name="Nguyen T."/>
            <person name="Nusskern D.R."/>
            <person name="Pfannkoch C.M."/>
            <person name="Sitter C."/>
            <person name="Sutton G.G."/>
            <person name="Venter J.C."/>
            <person name="Wang Z."/>
            <person name="Woodage T."/>
            <person name="Zheng X.H."/>
            <person name="Zhong F."/>
        </authorList>
    </citation>
    <scope>NUCLEOTIDE SEQUENCE [LARGE SCALE GENOMIC DNA]</scope>
    <source>
        <strain>BN</strain>
        <strain evidence="2">Sprague-Dawley</strain>
    </source>
</reference>
<dbReference type="Proteomes" id="UP000234681">
    <property type="component" value="Chromosome 16"/>
</dbReference>
<evidence type="ECO:0000313" key="2">
    <source>
        <dbReference type="Proteomes" id="UP000234681"/>
    </source>
</evidence>
<proteinExistence type="predicted"/>
<protein>
    <submittedName>
        <fullName evidence="1">RCG59075</fullName>
    </submittedName>
</protein>
<evidence type="ECO:0000313" key="1">
    <source>
        <dbReference type="EMBL" id="EDL78918.1"/>
    </source>
</evidence>
<organism evidence="1 2">
    <name type="scientific">Rattus norvegicus</name>
    <name type="common">Rat</name>
    <dbReference type="NCBI Taxonomy" id="10116"/>
    <lineage>
        <taxon>Eukaryota</taxon>
        <taxon>Metazoa</taxon>
        <taxon>Chordata</taxon>
        <taxon>Craniata</taxon>
        <taxon>Vertebrata</taxon>
        <taxon>Euteleostomi</taxon>
        <taxon>Mammalia</taxon>
        <taxon>Eutheria</taxon>
        <taxon>Euarchontoglires</taxon>
        <taxon>Glires</taxon>
        <taxon>Rodentia</taxon>
        <taxon>Myomorpha</taxon>
        <taxon>Muroidea</taxon>
        <taxon>Muridae</taxon>
        <taxon>Murinae</taxon>
        <taxon>Rattus</taxon>
    </lineage>
</organism>